<dbReference type="AlphaFoldDB" id="A0AAV5V2J4"/>
<dbReference type="PANTHER" id="PTHR47022:SF1">
    <property type="entry name" value="BTB AND MATH DOMAIN-CONTAINING PROTEIN 36-RELATED"/>
    <property type="match status" value="1"/>
</dbReference>
<accession>A0AAV5V2J4</accession>
<feature type="non-terminal residue" evidence="2">
    <location>
        <position position="1"/>
    </location>
</feature>
<dbReference type="Gene3D" id="3.30.710.10">
    <property type="entry name" value="Potassium Channel Kv1.1, Chain A"/>
    <property type="match status" value="1"/>
</dbReference>
<name>A0AAV5V2J4_9BILA</name>
<comment type="caution">
    <text evidence="2">The sequence shown here is derived from an EMBL/GenBank/DDBJ whole genome shotgun (WGS) entry which is preliminary data.</text>
</comment>
<dbReference type="PANTHER" id="PTHR47022">
    <property type="entry name" value="BTB AND MATH DOMAIN-CONTAINING PROTEIN 36-RELATED"/>
    <property type="match status" value="1"/>
</dbReference>
<dbReference type="CDD" id="cd18186">
    <property type="entry name" value="BTB_POZ_ZBTB_KLHL-like"/>
    <property type="match status" value="1"/>
</dbReference>
<feature type="domain" description="BTB" evidence="1">
    <location>
        <begin position="40"/>
        <end position="107"/>
    </location>
</feature>
<reference evidence="2" key="1">
    <citation type="submission" date="2023-10" db="EMBL/GenBank/DDBJ databases">
        <title>Genome assembly of Pristionchus species.</title>
        <authorList>
            <person name="Yoshida K."/>
            <person name="Sommer R.J."/>
        </authorList>
    </citation>
    <scope>NUCLEOTIDE SEQUENCE</scope>
    <source>
        <strain evidence="2">RS5133</strain>
    </source>
</reference>
<dbReference type="Proteomes" id="UP001432322">
    <property type="component" value="Unassembled WGS sequence"/>
</dbReference>
<dbReference type="PROSITE" id="PS50097">
    <property type="entry name" value="BTB"/>
    <property type="match status" value="1"/>
</dbReference>
<evidence type="ECO:0000313" key="3">
    <source>
        <dbReference type="Proteomes" id="UP001432322"/>
    </source>
</evidence>
<evidence type="ECO:0000259" key="1">
    <source>
        <dbReference type="PROSITE" id="PS50097"/>
    </source>
</evidence>
<dbReference type="SUPFAM" id="SSF54695">
    <property type="entry name" value="POZ domain"/>
    <property type="match status" value="1"/>
</dbReference>
<dbReference type="InterPro" id="IPR000210">
    <property type="entry name" value="BTB/POZ_dom"/>
</dbReference>
<sequence>PDKFLDHQYNFLVGAKIALTKTAGVRATPKFDYSSPSQFSDVTFVVEGKRIHAHKQILSHHSKVLHNMLFIDENTKNLNEIELPDVKYEEFIDMLLCIYPSSMNVSFLNVSHLMKLAHRFKIK</sequence>
<evidence type="ECO:0000313" key="2">
    <source>
        <dbReference type="EMBL" id="GMT12623.1"/>
    </source>
</evidence>
<protein>
    <recommendedName>
        <fullName evidence="1">BTB domain-containing protein</fullName>
    </recommendedName>
</protein>
<dbReference type="EMBL" id="BTSY01000001">
    <property type="protein sequence ID" value="GMT12623.1"/>
    <property type="molecule type" value="Genomic_DNA"/>
</dbReference>
<keyword evidence="3" id="KW-1185">Reference proteome</keyword>
<dbReference type="Pfam" id="PF00651">
    <property type="entry name" value="BTB"/>
    <property type="match status" value="1"/>
</dbReference>
<organism evidence="2 3">
    <name type="scientific">Pristionchus fissidentatus</name>
    <dbReference type="NCBI Taxonomy" id="1538716"/>
    <lineage>
        <taxon>Eukaryota</taxon>
        <taxon>Metazoa</taxon>
        <taxon>Ecdysozoa</taxon>
        <taxon>Nematoda</taxon>
        <taxon>Chromadorea</taxon>
        <taxon>Rhabditida</taxon>
        <taxon>Rhabditina</taxon>
        <taxon>Diplogasteromorpha</taxon>
        <taxon>Diplogasteroidea</taxon>
        <taxon>Neodiplogasteridae</taxon>
        <taxon>Pristionchus</taxon>
    </lineage>
</organism>
<proteinExistence type="predicted"/>
<gene>
    <name evidence="2" type="ORF">PFISCL1PPCAC_3920</name>
</gene>
<feature type="non-terminal residue" evidence="2">
    <location>
        <position position="123"/>
    </location>
</feature>
<dbReference type="InterPro" id="IPR011333">
    <property type="entry name" value="SKP1/BTB/POZ_sf"/>
</dbReference>
<dbReference type="SMART" id="SM00225">
    <property type="entry name" value="BTB"/>
    <property type="match status" value="1"/>
</dbReference>